<dbReference type="InterPro" id="IPR007793">
    <property type="entry name" value="DivIVA_fam"/>
</dbReference>
<comment type="subcellular location">
    <subcellularLocation>
        <location evidence="1">Cytoplasm</location>
    </subcellularLocation>
</comment>
<comment type="caution">
    <text evidence="8">The sequence shown here is derived from an EMBL/GenBank/DDBJ whole genome shotgun (WGS) entry which is preliminary data.</text>
</comment>
<evidence type="ECO:0000313" key="9">
    <source>
        <dbReference type="Proteomes" id="UP001589643"/>
    </source>
</evidence>
<organism evidence="8 9">
    <name type="scientific">Microbacterium plantarum</name>
    <dbReference type="NCBI Taxonomy" id="1816425"/>
    <lineage>
        <taxon>Bacteria</taxon>
        <taxon>Bacillati</taxon>
        <taxon>Actinomycetota</taxon>
        <taxon>Actinomycetes</taxon>
        <taxon>Micrococcales</taxon>
        <taxon>Microbacteriaceae</taxon>
        <taxon>Microbacterium</taxon>
    </lineage>
</organism>
<dbReference type="Gene3D" id="6.10.250.660">
    <property type="match status" value="1"/>
</dbReference>
<evidence type="ECO:0000256" key="6">
    <source>
        <dbReference type="ARBA" id="ARBA00023306"/>
    </source>
</evidence>
<feature type="non-terminal residue" evidence="8">
    <location>
        <position position="46"/>
    </location>
</feature>
<dbReference type="Proteomes" id="UP001589643">
    <property type="component" value="Unassembled WGS sequence"/>
</dbReference>
<dbReference type="InterPro" id="IPR019933">
    <property type="entry name" value="DivIVA_domain"/>
</dbReference>
<evidence type="ECO:0000256" key="2">
    <source>
        <dbReference type="ARBA" id="ARBA00018787"/>
    </source>
</evidence>
<evidence type="ECO:0000256" key="1">
    <source>
        <dbReference type="ARBA" id="ARBA00004496"/>
    </source>
</evidence>
<accession>A0ABV5EW77</accession>
<reference evidence="8 9" key="1">
    <citation type="submission" date="2024-08" db="EMBL/GenBank/DDBJ databases">
        <title>Heavy metals resistant antinobacteria isolated from wastewater.</title>
        <authorList>
            <person name="Roman Ponce B."/>
            <person name="Blanco Mercado M.A."/>
            <person name="Avila Aldana I.N."/>
            <person name="Morales Arrieta S."/>
        </authorList>
    </citation>
    <scope>NUCLEOTIDE SEQUENCE [LARGE SCALE GENOMIC DNA]</scope>
    <source>
        <strain evidence="9">sma-1</strain>
    </source>
</reference>
<keyword evidence="4" id="KW-0132">Cell division</keyword>
<protein>
    <recommendedName>
        <fullName evidence="2">Cell wall synthesis protein Wag31</fullName>
    </recommendedName>
    <alternativeName>
        <fullName evidence="7">Antigen 84</fullName>
    </alternativeName>
</protein>
<keyword evidence="6" id="KW-0131">Cell cycle</keyword>
<dbReference type="NCBIfam" id="TIGR03544">
    <property type="entry name" value="DivI1A_domain"/>
    <property type="match status" value="1"/>
</dbReference>
<dbReference type="Pfam" id="PF05103">
    <property type="entry name" value="DivIVA"/>
    <property type="match status" value="1"/>
</dbReference>
<evidence type="ECO:0000313" key="8">
    <source>
        <dbReference type="EMBL" id="MFB8894216.1"/>
    </source>
</evidence>
<proteinExistence type="predicted"/>
<gene>
    <name evidence="8" type="ORF">AB7P39_15320</name>
</gene>
<dbReference type="EMBL" id="JBHLHV010000032">
    <property type="protein sequence ID" value="MFB8894216.1"/>
    <property type="molecule type" value="Genomic_DNA"/>
</dbReference>
<evidence type="ECO:0000256" key="3">
    <source>
        <dbReference type="ARBA" id="ARBA00022490"/>
    </source>
</evidence>
<dbReference type="RefSeq" id="WP_378720130.1">
    <property type="nucleotide sequence ID" value="NZ_JBHLHV010000032.1"/>
</dbReference>
<keyword evidence="9" id="KW-1185">Reference proteome</keyword>
<keyword evidence="3" id="KW-0963">Cytoplasm</keyword>
<evidence type="ECO:0000256" key="7">
    <source>
        <dbReference type="ARBA" id="ARBA00031737"/>
    </source>
</evidence>
<keyword evidence="5" id="KW-0175">Coiled coil</keyword>
<sequence>MALTPEDVVKKEFTKPKGFGKSGYDEIQVDDFLDEIVVELRRLNAE</sequence>
<evidence type="ECO:0000256" key="5">
    <source>
        <dbReference type="ARBA" id="ARBA00023054"/>
    </source>
</evidence>
<evidence type="ECO:0000256" key="4">
    <source>
        <dbReference type="ARBA" id="ARBA00022618"/>
    </source>
</evidence>
<name>A0ABV5EW77_9MICO</name>